<gene>
    <name evidence="1" type="ORF">GCM10009864_60870</name>
</gene>
<evidence type="ECO:0008006" key="3">
    <source>
        <dbReference type="Google" id="ProtNLM"/>
    </source>
</evidence>
<name>A0ABN3SM30_9ACTN</name>
<dbReference type="SUPFAM" id="SSF49899">
    <property type="entry name" value="Concanavalin A-like lectins/glucanases"/>
    <property type="match status" value="1"/>
</dbReference>
<reference evidence="1 2" key="1">
    <citation type="journal article" date="2019" name="Int. J. Syst. Evol. Microbiol.">
        <title>The Global Catalogue of Microorganisms (GCM) 10K type strain sequencing project: providing services to taxonomists for standard genome sequencing and annotation.</title>
        <authorList>
            <consortium name="The Broad Institute Genomics Platform"/>
            <consortium name="The Broad Institute Genome Sequencing Center for Infectious Disease"/>
            <person name="Wu L."/>
            <person name="Ma J."/>
        </authorList>
    </citation>
    <scope>NUCLEOTIDE SEQUENCE [LARGE SCALE GENOMIC DNA]</scope>
    <source>
        <strain evidence="1 2">JCM 16374</strain>
    </source>
</reference>
<dbReference type="RefSeq" id="WP_344581939.1">
    <property type="nucleotide sequence ID" value="NZ_BAAARK010000025.1"/>
</dbReference>
<protein>
    <recommendedName>
        <fullName evidence="3">Lipoprotein</fullName>
    </recommendedName>
</protein>
<dbReference type="Proteomes" id="UP001500994">
    <property type="component" value="Unassembled WGS sequence"/>
</dbReference>
<organism evidence="1 2">
    <name type="scientific">Streptomyces lunalinharesii</name>
    <dbReference type="NCBI Taxonomy" id="333384"/>
    <lineage>
        <taxon>Bacteria</taxon>
        <taxon>Bacillati</taxon>
        <taxon>Actinomycetota</taxon>
        <taxon>Actinomycetes</taxon>
        <taxon>Kitasatosporales</taxon>
        <taxon>Streptomycetaceae</taxon>
        <taxon>Streptomyces</taxon>
    </lineage>
</organism>
<proteinExistence type="predicted"/>
<accession>A0ABN3SM30</accession>
<dbReference type="EMBL" id="BAAARK010000025">
    <property type="protein sequence ID" value="GAA2680281.1"/>
    <property type="molecule type" value="Genomic_DNA"/>
</dbReference>
<keyword evidence="2" id="KW-1185">Reference proteome</keyword>
<sequence length="176" mass="18080">MTAGYLGIGADHYGSFSNPAEAGTGGPGQKPNNMVIRGSGDQNKGFAYLTGAALPGDLSLTADKPARVHLTVLDGKVTAGFRPPGGVQKLIADFTIPHDNGQAALPDTLKLGLSAATSGSTSNYVVRNLVISLPPASSQKRVVFAGKSLPVDITVDYPDKNDAHNTVANLLAQQNA</sequence>
<evidence type="ECO:0000313" key="1">
    <source>
        <dbReference type="EMBL" id="GAA2680281.1"/>
    </source>
</evidence>
<evidence type="ECO:0000313" key="2">
    <source>
        <dbReference type="Proteomes" id="UP001500994"/>
    </source>
</evidence>
<comment type="caution">
    <text evidence="1">The sequence shown here is derived from an EMBL/GenBank/DDBJ whole genome shotgun (WGS) entry which is preliminary data.</text>
</comment>
<dbReference type="InterPro" id="IPR013320">
    <property type="entry name" value="ConA-like_dom_sf"/>
</dbReference>